<evidence type="ECO:0000259" key="5">
    <source>
        <dbReference type="PROSITE" id="PS51462"/>
    </source>
</evidence>
<protein>
    <submittedName>
        <fullName evidence="6">NUDIX hydrolase</fullName>
    </submittedName>
</protein>
<dbReference type="Gene3D" id="3.90.79.10">
    <property type="entry name" value="Nucleoside Triphosphate Pyrophosphohydrolase"/>
    <property type="match status" value="1"/>
</dbReference>
<comment type="cofactor">
    <cofactor evidence="1">
        <name>Mg(2+)</name>
        <dbReference type="ChEBI" id="CHEBI:18420"/>
    </cofactor>
</comment>
<dbReference type="Proteomes" id="UP000885771">
    <property type="component" value="Unassembled WGS sequence"/>
</dbReference>
<evidence type="ECO:0000256" key="1">
    <source>
        <dbReference type="ARBA" id="ARBA00001946"/>
    </source>
</evidence>
<dbReference type="AlphaFoldDB" id="A0A7V5RQR2"/>
<dbReference type="PANTHER" id="PTHR12629:SF0">
    <property type="entry name" value="DIPHOSPHOINOSITOL-POLYPHOSPHATE DIPHOSPHATASE"/>
    <property type="match status" value="1"/>
</dbReference>
<dbReference type="GO" id="GO:0005737">
    <property type="term" value="C:cytoplasm"/>
    <property type="evidence" value="ECO:0007669"/>
    <property type="project" value="TreeGrafter"/>
</dbReference>
<dbReference type="SUPFAM" id="SSF55811">
    <property type="entry name" value="Nudix"/>
    <property type="match status" value="1"/>
</dbReference>
<evidence type="ECO:0000256" key="4">
    <source>
        <dbReference type="ARBA" id="ARBA00022842"/>
    </source>
</evidence>
<dbReference type="GO" id="GO:0016462">
    <property type="term" value="F:pyrophosphatase activity"/>
    <property type="evidence" value="ECO:0007669"/>
    <property type="project" value="InterPro"/>
</dbReference>
<evidence type="ECO:0000256" key="3">
    <source>
        <dbReference type="ARBA" id="ARBA00022801"/>
    </source>
</evidence>
<organism evidence="6">
    <name type="scientific">Caldithrix abyssi</name>
    <dbReference type="NCBI Taxonomy" id="187145"/>
    <lineage>
        <taxon>Bacteria</taxon>
        <taxon>Pseudomonadati</taxon>
        <taxon>Calditrichota</taxon>
        <taxon>Calditrichia</taxon>
        <taxon>Calditrichales</taxon>
        <taxon>Calditrichaceae</taxon>
        <taxon>Caldithrix</taxon>
    </lineage>
</organism>
<dbReference type="Pfam" id="PF00293">
    <property type="entry name" value="NUDIX"/>
    <property type="match status" value="1"/>
</dbReference>
<sequence>MRTDNNIYNQAAAVPFLTEKGRVRILLITSRKSGNWIFPKGLIEPGDSPVYTAMKEAMEEAGISGEIIPEVIFRYRYPKWDGLCHVSVYPLRVSGLLKHFEEERERKRHWFELDEAVAAVQKTVLKEALTAFKEYHLKQG</sequence>
<dbReference type="GO" id="GO:0046872">
    <property type="term" value="F:metal ion binding"/>
    <property type="evidence" value="ECO:0007669"/>
    <property type="project" value="UniProtKB-KW"/>
</dbReference>
<name>A0A7V5RQR2_CALAY</name>
<evidence type="ECO:0000313" key="6">
    <source>
        <dbReference type="EMBL" id="HHM02385.1"/>
    </source>
</evidence>
<keyword evidence="3 6" id="KW-0378">Hydrolase</keyword>
<evidence type="ECO:0000256" key="2">
    <source>
        <dbReference type="ARBA" id="ARBA00022723"/>
    </source>
</evidence>
<proteinExistence type="predicted"/>
<comment type="caution">
    <text evidence="6">The sequence shown here is derived from an EMBL/GenBank/DDBJ whole genome shotgun (WGS) entry which is preliminary data.</text>
</comment>
<dbReference type="EMBL" id="DRLI01000197">
    <property type="protein sequence ID" value="HHM02385.1"/>
    <property type="molecule type" value="Genomic_DNA"/>
</dbReference>
<reference evidence="6" key="1">
    <citation type="journal article" date="2020" name="mSystems">
        <title>Genome- and Community-Level Interaction Insights into Carbon Utilization and Element Cycling Functions of Hydrothermarchaeota in Hydrothermal Sediment.</title>
        <authorList>
            <person name="Zhou Z."/>
            <person name="Liu Y."/>
            <person name="Xu W."/>
            <person name="Pan J."/>
            <person name="Luo Z.H."/>
            <person name="Li M."/>
        </authorList>
    </citation>
    <scope>NUCLEOTIDE SEQUENCE [LARGE SCALE GENOMIC DNA]</scope>
    <source>
        <strain evidence="6">HyVt-460</strain>
    </source>
</reference>
<keyword evidence="2" id="KW-0479">Metal-binding</keyword>
<dbReference type="InterPro" id="IPR047198">
    <property type="entry name" value="DDP-like_NUDIX"/>
</dbReference>
<dbReference type="PANTHER" id="PTHR12629">
    <property type="entry name" value="DIPHOSPHOINOSITOL POLYPHOSPHATE PHOSPHOHYDROLASE"/>
    <property type="match status" value="1"/>
</dbReference>
<feature type="domain" description="Nudix hydrolase" evidence="5">
    <location>
        <begin position="7"/>
        <end position="133"/>
    </location>
</feature>
<dbReference type="CDD" id="cd04666">
    <property type="entry name" value="NUDIX_DIPP2_like_Nudt4"/>
    <property type="match status" value="1"/>
</dbReference>
<dbReference type="InterPro" id="IPR015797">
    <property type="entry name" value="NUDIX_hydrolase-like_dom_sf"/>
</dbReference>
<gene>
    <name evidence="6" type="ORF">ENJ15_05175</name>
</gene>
<keyword evidence="4" id="KW-0460">Magnesium</keyword>
<accession>A0A7V5RQR2</accession>
<dbReference type="PROSITE" id="PS51462">
    <property type="entry name" value="NUDIX"/>
    <property type="match status" value="1"/>
</dbReference>
<dbReference type="InterPro" id="IPR000086">
    <property type="entry name" value="NUDIX_hydrolase_dom"/>
</dbReference>